<dbReference type="Proteomes" id="UP000789572">
    <property type="component" value="Unassembled WGS sequence"/>
</dbReference>
<evidence type="ECO:0000313" key="2">
    <source>
        <dbReference type="Proteomes" id="UP000789572"/>
    </source>
</evidence>
<organism evidence="1 2">
    <name type="scientific">Paraglomus occultum</name>
    <dbReference type="NCBI Taxonomy" id="144539"/>
    <lineage>
        <taxon>Eukaryota</taxon>
        <taxon>Fungi</taxon>
        <taxon>Fungi incertae sedis</taxon>
        <taxon>Mucoromycota</taxon>
        <taxon>Glomeromycotina</taxon>
        <taxon>Glomeromycetes</taxon>
        <taxon>Paraglomerales</taxon>
        <taxon>Paraglomeraceae</taxon>
        <taxon>Paraglomus</taxon>
    </lineage>
</organism>
<gene>
    <name evidence="1" type="ORF">POCULU_LOCUS9487</name>
</gene>
<evidence type="ECO:0000313" key="1">
    <source>
        <dbReference type="EMBL" id="CAG8642320.1"/>
    </source>
</evidence>
<comment type="caution">
    <text evidence="1">The sequence shown here is derived from an EMBL/GenBank/DDBJ whole genome shotgun (WGS) entry which is preliminary data.</text>
</comment>
<proteinExistence type="predicted"/>
<dbReference type="AlphaFoldDB" id="A0A9N9DNJ0"/>
<feature type="non-terminal residue" evidence="1">
    <location>
        <position position="1"/>
    </location>
</feature>
<feature type="non-terminal residue" evidence="1">
    <location>
        <position position="116"/>
    </location>
</feature>
<sequence length="116" mass="13057">QPENIESIIQFLYSAGVNFDSNDVLAELRARIPPSNNLPPANVIILNPGKNHHIATAANQTPEFHFLLKILGVCFFDKFEKVVDYMAALRVMEMLLVGVKVAIYNFLVNVGESREW</sequence>
<dbReference type="EMBL" id="CAJVPJ010003605">
    <property type="protein sequence ID" value="CAG8642320.1"/>
    <property type="molecule type" value="Genomic_DNA"/>
</dbReference>
<accession>A0A9N9DNJ0</accession>
<protein>
    <submittedName>
        <fullName evidence="1">8177_t:CDS:1</fullName>
    </submittedName>
</protein>
<keyword evidence="2" id="KW-1185">Reference proteome</keyword>
<name>A0A9N9DNJ0_9GLOM</name>
<reference evidence="1" key="1">
    <citation type="submission" date="2021-06" db="EMBL/GenBank/DDBJ databases">
        <authorList>
            <person name="Kallberg Y."/>
            <person name="Tangrot J."/>
            <person name="Rosling A."/>
        </authorList>
    </citation>
    <scope>NUCLEOTIDE SEQUENCE</scope>
    <source>
        <strain evidence="1">IA702</strain>
    </source>
</reference>